<gene>
    <name evidence="5" type="ORF">VST7929_02652</name>
</gene>
<dbReference type="PANTHER" id="PTHR43584:SF8">
    <property type="entry name" value="N-ACETYLMURAMATE ALPHA-1-PHOSPHATE URIDYLYLTRANSFERASE"/>
    <property type="match status" value="1"/>
</dbReference>
<keyword evidence="2" id="KW-0548">Nucleotidyltransferase</keyword>
<dbReference type="InterPro" id="IPR029044">
    <property type="entry name" value="Nucleotide-diphossugar_trans"/>
</dbReference>
<keyword evidence="6" id="KW-1185">Reference proteome</keyword>
<keyword evidence="3" id="KW-0460">Magnesium</keyword>
<sequence length="221" mass="24775">MSSIEHVVIAAAGLGSRLGLGKPKCLLEIGGKPLISYLLKLVESIKDVRIVVGFEEHLVIPLVKSIRSDAIIVRNPAYRTTSTLTSYYLGSFGIKGKCLYVDADIIFCPESFAEFIDNCNKSDRSIIGVTKAKTDDAVYVKTDLHMNVLGFNRKSATNYEWANICHIDTSYLVMEGESVYKQIQKFPLIAYPIVSYEVDNVNDYNMAIESKIYNHKLYQDI</sequence>
<dbReference type="InterPro" id="IPR050065">
    <property type="entry name" value="GlmU-like"/>
</dbReference>
<dbReference type="RefSeq" id="WP_237467733.1">
    <property type="nucleotide sequence ID" value="NZ_CAKLDI010000001.1"/>
</dbReference>
<dbReference type="Proteomes" id="UP000838672">
    <property type="component" value="Unassembled WGS sequence"/>
</dbReference>
<protein>
    <recommendedName>
        <fullName evidence="4">MobA-like NTP transferase domain-containing protein</fullName>
    </recommendedName>
</protein>
<organism evidence="5 6">
    <name type="scientific">Vibrio stylophorae</name>
    <dbReference type="NCBI Taxonomy" id="659351"/>
    <lineage>
        <taxon>Bacteria</taxon>
        <taxon>Pseudomonadati</taxon>
        <taxon>Pseudomonadota</taxon>
        <taxon>Gammaproteobacteria</taxon>
        <taxon>Vibrionales</taxon>
        <taxon>Vibrionaceae</taxon>
        <taxon>Vibrio</taxon>
    </lineage>
</organism>
<reference evidence="5" key="1">
    <citation type="submission" date="2021-11" db="EMBL/GenBank/DDBJ databases">
        <authorList>
            <person name="Rodrigo-Torres L."/>
            <person name="Arahal R. D."/>
            <person name="Lucena T."/>
        </authorList>
    </citation>
    <scope>NUCLEOTIDE SEQUENCE</scope>
    <source>
        <strain evidence="5">CECT 7929</strain>
    </source>
</reference>
<accession>A0ABN8DZ90</accession>
<comment type="caution">
    <text evidence="5">The sequence shown here is derived from an EMBL/GenBank/DDBJ whole genome shotgun (WGS) entry which is preliminary data.</text>
</comment>
<evidence type="ECO:0000259" key="4">
    <source>
        <dbReference type="Pfam" id="PF12804"/>
    </source>
</evidence>
<feature type="domain" description="MobA-like NTP transferase" evidence="4">
    <location>
        <begin position="7"/>
        <end position="134"/>
    </location>
</feature>
<evidence type="ECO:0000313" key="5">
    <source>
        <dbReference type="EMBL" id="CAH0534702.1"/>
    </source>
</evidence>
<evidence type="ECO:0000313" key="6">
    <source>
        <dbReference type="Proteomes" id="UP000838672"/>
    </source>
</evidence>
<dbReference type="EMBL" id="CAKLDI010000001">
    <property type="protein sequence ID" value="CAH0534702.1"/>
    <property type="molecule type" value="Genomic_DNA"/>
</dbReference>
<dbReference type="InterPro" id="IPR025877">
    <property type="entry name" value="MobA-like_NTP_Trfase"/>
</dbReference>
<proteinExistence type="predicted"/>
<dbReference type="Pfam" id="PF12804">
    <property type="entry name" value="NTP_transf_3"/>
    <property type="match status" value="1"/>
</dbReference>
<dbReference type="PANTHER" id="PTHR43584">
    <property type="entry name" value="NUCLEOTIDYL TRANSFERASE"/>
    <property type="match status" value="1"/>
</dbReference>
<dbReference type="SUPFAM" id="SSF53448">
    <property type="entry name" value="Nucleotide-diphospho-sugar transferases"/>
    <property type="match status" value="1"/>
</dbReference>
<keyword evidence="1" id="KW-0808">Transferase</keyword>
<evidence type="ECO:0000256" key="2">
    <source>
        <dbReference type="ARBA" id="ARBA00022695"/>
    </source>
</evidence>
<name>A0ABN8DZ90_9VIBR</name>
<evidence type="ECO:0000256" key="1">
    <source>
        <dbReference type="ARBA" id="ARBA00022679"/>
    </source>
</evidence>
<dbReference type="Gene3D" id="3.90.550.10">
    <property type="entry name" value="Spore Coat Polysaccharide Biosynthesis Protein SpsA, Chain A"/>
    <property type="match status" value="1"/>
</dbReference>
<evidence type="ECO:0000256" key="3">
    <source>
        <dbReference type="ARBA" id="ARBA00022842"/>
    </source>
</evidence>